<evidence type="ECO:0000313" key="5">
    <source>
        <dbReference type="Proteomes" id="UP000004200"/>
    </source>
</evidence>
<sequence>MVRTRKATVWMRILYHHRTASTDGQAVHINEIIGSLRALGNEVVVVAPTASGPESIGTSQGWVDWLKLRLPHRLYELLELGYSLIAYRKLAQAIRATRPDAIYERYSLFLLAGIWAQRRFKLPLLLEVNSPLAEERATHDGLANRWLAKRLEHFVWRRADAVLPVTQVLADQIAAAGVPPERIHVIPNGINVAHFADAPSTPAAKQHLGLDGRTVLGFTGFIRDWHRLDRILDWMAQQHQSHPELHLLVVGDGPARADLEARAKRLGLTHNTTFTGIVPREHIPAQVQAFDIALQPAVVPYASPLKLVEYLALGRAIIAPKQPNLEEVLVSGHNALLFDPAIPGDWEAKLSQLLADPDLRAHLGQGARDTIQARGLTWNHNAERIVALLEQLQRSQERPRIDTATPTARPTDASS</sequence>
<evidence type="ECO:0000259" key="3">
    <source>
        <dbReference type="Pfam" id="PF13579"/>
    </source>
</evidence>
<dbReference type="PANTHER" id="PTHR45947">
    <property type="entry name" value="SULFOQUINOVOSYL TRANSFERASE SQD2"/>
    <property type="match status" value="1"/>
</dbReference>
<feature type="domain" description="Glycosyl transferase family 1" evidence="2">
    <location>
        <begin position="208"/>
        <end position="369"/>
    </location>
</feature>
<gene>
    <name evidence="4" type="ORF">ThidrDRAFT_4388</name>
</gene>
<dbReference type="EMBL" id="AFWT01000058">
    <property type="protein sequence ID" value="EGV27814.1"/>
    <property type="molecule type" value="Genomic_DNA"/>
</dbReference>
<evidence type="ECO:0000259" key="2">
    <source>
        <dbReference type="Pfam" id="PF00534"/>
    </source>
</evidence>
<protein>
    <submittedName>
        <fullName evidence="4">Glycosyl transferase group 1</fullName>
    </submittedName>
</protein>
<keyword evidence="5" id="KW-1185">Reference proteome</keyword>
<keyword evidence="4" id="KW-0808">Transferase</keyword>
<dbReference type="PATRIC" id="fig|765913.3.peg.4459"/>
<evidence type="ECO:0000256" key="1">
    <source>
        <dbReference type="SAM" id="MobiDB-lite"/>
    </source>
</evidence>
<comment type="caution">
    <text evidence="4">The sequence shown here is derived from an EMBL/GenBank/DDBJ whole genome shotgun (WGS) entry which is preliminary data.</text>
</comment>
<organism evidence="4 5">
    <name type="scientific">Thiorhodococcus drewsii AZ1</name>
    <dbReference type="NCBI Taxonomy" id="765913"/>
    <lineage>
        <taxon>Bacteria</taxon>
        <taxon>Pseudomonadati</taxon>
        <taxon>Pseudomonadota</taxon>
        <taxon>Gammaproteobacteria</taxon>
        <taxon>Chromatiales</taxon>
        <taxon>Chromatiaceae</taxon>
        <taxon>Thiorhodococcus</taxon>
    </lineage>
</organism>
<feature type="compositionally biased region" description="Low complexity" evidence="1">
    <location>
        <begin position="402"/>
        <end position="415"/>
    </location>
</feature>
<dbReference type="Pfam" id="PF13579">
    <property type="entry name" value="Glyco_trans_4_4"/>
    <property type="match status" value="1"/>
</dbReference>
<dbReference type="eggNOG" id="COG0438">
    <property type="taxonomic scope" value="Bacteria"/>
</dbReference>
<proteinExistence type="predicted"/>
<dbReference type="STRING" id="765913.ThidrDRAFT_4388"/>
<feature type="domain" description="Glycosyltransferase subfamily 4-like N-terminal" evidence="3">
    <location>
        <begin position="24"/>
        <end position="189"/>
    </location>
</feature>
<dbReference type="AlphaFoldDB" id="G2E7X4"/>
<evidence type="ECO:0000313" key="4">
    <source>
        <dbReference type="EMBL" id="EGV27814.1"/>
    </source>
</evidence>
<dbReference type="InterPro" id="IPR050194">
    <property type="entry name" value="Glycosyltransferase_grp1"/>
</dbReference>
<dbReference type="InterPro" id="IPR001296">
    <property type="entry name" value="Glyco_trans_1"/>
</dbReference>
<dbReference type="InterPro" id="IPR028098">
    <property type="entry name" value="Glyco_trans_4-like_N"/>
</dbReference>
<dbReference type="SUPFAM" id="SSF53756">
    <property type="entry name" value="UDP-Glycosyltransferase/glycogen phosphorylase"/>
    <property type="match status" value="1"/>
</dbReference>
<dbReference type="Gene3D" id="3.40.50.2000">
    <property type="entry name" value="Glycogen Phosphorylase B"/>
    <property type="match status" value="2"/>
</dbReference>
<dbReference type="Proteomes" id="UP000004200">
    <property type="component" value="Unassembled WGS sequence"/>
</dbReference>
<dbReference type="Pfam" id="PF00534">
    <property type="entry name" value="Glycos_transf_1"/>
    <property type="match status" value="1"/>
</dbReference>
<accession>G2E7X4</accession>
<reference evidence="4 5" key="1">
    <citation type="submission" date="2011-06" db="EMBL/GenBank/DDBJ databases">
        <title>The draft genome of Thiorhodococcus drewsii AZ1.</title>
        <authorList>
            <consortium name="US DOE Joint Genome Institute (JGI-PGF)"/>
            <person name="Lucas S."/>
            <person name="Han J."/>
            <person name="Lapidus A."/>
            <person name="Cheng J.-F."/>
            <person name="Goodwin L."/>
            <person name="Pitluck S."/>
            <person name="Peters L."/>
            <person name="Land M.L."/>
            <person name="Hauser L."/>
            <person name="Vogl K."/>
            <person name="Liu Z."/>
            <person name="Imhoff J."/>
            <person name="Thiel V."/>
            <person name="Frigaard N.-U."/>
            <person name="Bryant D.A."/>
            <person name="Woyke T.J."/>
        </authorList>
    </citation>
    <scope>NUCLEOTIDE SEQUENCE [LARGE SCALE GENOMIC DNA]</scope>
    <source>
        <strain evidence="4 5">AZ1</strain>
    </source>
</reference>
<feature type="region of interest" description="Disordered" evidence="1">
    <location>
        <begin position="396"/>
        <end position="415"/>
    </location>
</feature>
<dbReference type="GO" id="GO:0016757">
    <property type="term" value="F:glycosyltransferase activity"/>
    <property type="evidence" value="ECO:0007669"/>
    <property type="project" value="InterPro"/>
</dbReference>
<dbReference type="PANTHER" id="PTHR45947:SF3">
    <property type="entry name" value="SULFOQUINOVOSYL TRANSFERASE SQD2"/>
    <property type="match status" value="1"/>
</dbReference>
<name>G2E7X4_9GAMM</name>
<dbReference type="CDD" id="cd03794">
    <property type="entry name" value="GT4_WbuB-like"/>
    <property type="match status" value="1"/>
</dbReference>